<protein>
    <submittedName>
        <fullName evidence="1">Uncharacterized protein</fullName>
    </submittedName>
</protein>
<accession>A0ACC2SJK0</accession>
<gene>
    <name evidence="1" type="ORF">DSO57_1009377</name>
</gene>
<name>A0ACC2SJK0_9FUNG</name>
<proteinExistence type="predicted"/>
<keyword evidence="2" id="KW-1185">Reference proteome</keyword>
<organism evidence="1 2">
    <name type="scientific">Entomophthora muscae</name>
    <dbReference type="NCBI Taxonomy" id="34485"/>
    <lineage>
        <taxon>Eukaryota</taxon>
        <taxon>Fungi</taxon>
        <taxon>Fungi incertae sedis</taxon>
        <taxon>Zoopagomycota</taxon>
        <taxon>Entomophthoromycotina</taxon>
        <taxon>Entomophthoromycetes</taxon>
        <taxon>Entomophthorales</taxon>
        <taxon>Entomophthoraceae</taxon>
        <taxon>Entomophthora</taxon>
    </lineage>
</organism>
<sequence>MLPRSRSSTLTQLKGKIPPKKRIQQMALPTGWRDYKERQDVPTGFVVFNNLLAPTKQYNFIRIQGVLNPPPTPILQTTEIPNIILQRLHSAEIGTVILGCLTTNDQANHCT</sequence>
<reference evidence="1" key="1">
    <citation type="submission" date="2022-04" db="EMBL/GenBank/DDBJ databases">
        <title>Genome of the entomopathogenic fungus Entomophthora muscae.</title>
        <authorList>
            <person name="Elya C."/>
            <person name="Lovett B.R."/>
            <person name="Lee E."/>
            <person name="Macias A.M."/>
            <person name="Hajek A.E."/>
            <person name="De Bivort B.L."/>
            <person name="Kasson M.T."/>
            <person name="De Fine Licht H.H."/>
            <person name="Stajich J.E."/>
        </authorList>
    </citation>
    <scope>NUCLEOTIDE SEQUENCE</scope>
    <source>
        <strain evidence="1">Berkeley</strain>
    </source>
</reference>
<evidence type="ECO:0000313" key="2">
    <source>
        <dbReference type="Proteomes" id="UP001165960"/>
    </source>
</evidence>
<dbReference type="Proteomes" id="UP001165960">
    <property type="component" value="Unassembled WGS sequence"/>
</dbReference>
<comment type="caution">
    <text evidence="1">The sequence shown here is derived from an EMBL/GenBank/DDBJ whole genome shotgun (WGS) entry which is preliminary data.</text>
</comment>
<evidence type="ECO:0000313" key="1">
    <source>
        <dbReference type="EMBL" id="KAJ9062574.1"/>
    </source>
</evidence>
<dbReference type="EMBL" id="QTSX02005000">
    <property type="protein sequence ID" value="KAJ9062574.1"/>
    <property type="molecule type" value="Genomic_DNA"/>
</dbReference>